<gene>
    <name evidence="1" type="ORF">MM415A03884_0002</name>
</gene>
<proteinExistence type="predicted"/>
<dbReference type="AlphaFoldDB" id="A0A6M3JJ65"/>
<accession>A0A6M3JJ65</accession>
<dbReference type="EMBL" id="MT141775">
    <property type="protein sequence ID" value="QJA70229.1"/>
    <property type="molecule type" value="Genomic_DNA"/>
</dbReference>
<name>A0A6M3JJ65_9ZZZZ</name>
<evidence type="ECO:0000313" key="1">
    <source>
        <dbReference type="EMBL" id="QJA70229.1"/>
    </source>
</evidence>
<reference evidence="1" key="1">
    <citation type="submission" date="2020-03" db="EMBL/GenBank/DDBJ databases">
        <title>The deep terrestrial virosphere.</title>
        <authorList>
            <person name="Holmfeldt K."/>
            <person name="Nilsson E."/>
            <person name="Simone D."/>
            <person name="Lopez-Fernandez M."/>
            <person name="Wu X."/>
            <person name="de Brujin I."/>
            <person name="Lundin D."/>
            <person name="Andersson A."/>
            <person name="Bertilsson S."/>
            <person name="Dopson M."/>
        </authorList>
    </citation>
    <scope>NUCLEOTIDE SEQUENCE</scope>
    <source>
        <strain evidence="1">MM415A03884</strain>
    </source>
</reference>
<protein>
    <submittedName>
        <fullName evidence="1">Uncharacterized protein</fullName>
    </submittedName>
</protein>
<sequence length="71" mass="7587">MSSDSGTMRGLRKGDLVTVGTDHDPLHYVVMGFSDYGVVLANDDGELTVDFVALFGIIINLSRGGIRADDL</sequence>
<organism evidence="1">
    <name type="scientific">viral metagenome</name>
    <dbReference type="NCBI Taxonomy" id="1070528"/>
    <lineage>
        <taxon>unclassified sequences</taxon>
        <taxon>metagenomes</taxon>
        <taxon>organismal metagenomes</taxon>
    </lineage>
</organism>